<dbReference type="Pfam" id="PF00754">
    <property type="entry name" value="F5_F8_type_C"/>
    <property type="match status" value="1"/>
</dbReference>
<dbReference type="Gene3D" id="2.60.40.10">
    <property type="entry name" value="Immunoglobulins"/>
    <property type="match status" value="3"/>
</dbReference>
<comment type="caution">
    <text evidence="6">The sequence shown here is derived from an EMBL/GenBank/DDBJ whole genome shotgun (WGS) entry which is preliminary data.</text>
</comment>
<feature type="region of interest" description="Disordered" evidence="3">
    <location>
        <begin position="83"/>
        <end position="117"/>
    </location>
</feature>
<dbReference type="NCBIfam" id="TIGR02543">
    <property type="entry name" value="List_Bact_rpt"/>
    <property type="match status" value="1"/>
</dbReference>
<dbReference type="InterPro" id="IPR055826">
    <property type="entry name" value="DUF7402"/>
</dbReference>
<dbReference type="Pfam" id="PF05345">
    <property type="entry name" value="He_PIG"/>
    <property type="match status" value="1"/>
</dbReference>
<dbReference type="SUPFAM" id="SSF49785">
    <property type="entry name" value="Galactose-binding domain-like"/>
    <property type="match status" value="2"/>
</dbReference>
<reference evidence="6 7" key="1">
    <citation type="journal article" date="2019" name="Anaerobe">
        <title>Detection of Robinsoniella peoriensis in multiple bone samples of a trauma patient.</title>
        <authorList>
            <person name="Schrottner P."/>
            <person name="Hartwich K."/>
            <person name="Bunk B."/>
            <person name="Schober I."/>
            <person name="Helbig S."/>
            <person name="Rudolph W.W."/>
            <person name="Gunzer F."/>
        </authorList>
    </citation>
    <scope>NUCLEOTIDE SEQUENCE [LARGE SCALE GENOMIC DNA]</scope>
    <source>
        <strain evidence="6 7">DSM 106044</strain>
    </source>
</reference>
<dbReference type="SUPFAM" id="SSF51445">
    <property type="entry name" value="(Trans)glycosidases"/>
    <property type="match status" value="1"/>
</dbReference>
<dbReference type="InterPro" id="IPR003343">
    <property type="entry name" value="Big_2"/>
</dbReference>
<dbReference type="InterPro" id="IPR013783">
    <property type="entry name" value="Ig-like_fold"/>
</dbReference>
<dbReference type="STRING" id="180332.GCA_000797495_01863"/>
<dbReference type="Pfam" id="PF02368">
    <property type="entry name" value="Big_2"/>
    <property type="match status" value="2"/>
</dbReference>
<dbReference type="RefSeq" id="WP_138002908.1">
    <property type="nucleotide sequence ID" value="NZ_QGQD01000060.1"/>
</dbReference>
<evidence type="ECO:0000313" key="7">
    <source>
        <dbReference type="Proteomes" id="UP000306509"/>
    </source>
</evidence>
<dbReference type="Gene3D" id="2.60.120.260">
    <property type="entry name" value="Galactose-binding domain-like"/>
    <property type="match status" value="2"/>
</dbReference>
<dbReference type="Pfam" id="PF07532">
    <property type="entry name" value="Big_4"/>
    <property type="match status" value="1"/>
</dbReference>
<keyword evidence="2 6" id="KW-0326">Glycosidase</keyword>
<dbReference type="InterPro" id="IPR008979">
    <property type="entry name" value="Galactose-bd-like_sf"/>
</dbReference>
<dbReference type="InterPro" id="IPR042229">
    <property type="entry name" value="Listeria/Bacterioides_rpt_sf"/>
</dbReference>
<dbReference type="CDD" id="cd00063">
    <property type="entry name" value="FN3"/>
    <property type="match status" value="2"/>
</dbReference>
<dbReference type="Gene3D" id="3.20.20.80">
    <property type="entry name" value="Glycosidases"/>
    <property type="match status" value="1"/>
</dbReference>
<dbReference type="InterPro" id="IPR008964">
    <property type="entry name" value="Invasin/intimin_cell_adhesion"/>
</dbReference>
<evidence type="ECO:0000256" key="2">
    <source>
        <dbReference type="ARBA" id="ARBA00023295"/>
    </source>
</evidence>
<feature type="domain" description="Fibronectin type-III" evidence="5">
    <location>
        <begin position="1829"/>
        <end position="1919"/>
    </location>
</feature>
<dbReference type="PROSITE" id="PS50853">
    <property type="entry name" value="FN3"/>
    <property type="match status" value="2"/>
</dbReference>
<dbReference type="Pfam" id="PF24135">
    <property type="entry name" value="DUF7402"/>
    <property type="match status" value="1"/>
</dbReference>
<keyword evidence="6" id="KW-0378">Hydrolase</keyword>
<dbReference type="InterPro" id="IPR000421">
    <property type="entry name" value="FA58C"/>
</dbReference>
<feature type="domain" description="Fibronectin type-III" evidence="5">
    <location>
        <begin position="1920"/>
        <end position="2009"/>
    </location>
</feature>
<dbReference type="PROSITE" id="PS50022">
    <property type="entry name" value="FA58C_3"/>
    <property type="match status" value="2"/>
</dbReference>
<dbReference type="InterPro" id="IPR036116">
    <property type="entry name" value="FN3_sf"/>
</dbReference>
<feature type="compositionally biased region" description="Acidic residues" evidence="3">
    <location>
        <begin position="85"/>
        <end position="94"/>
    </location>
</feature>
<feature type="domain" description="F5/8 type C" evidence="4">
    <location>
        <begin position="1421"/>
        <end position="1556"/>
    </location>
</feature>
<dbReference type="EMBL" id="QGQD01000060">
    <property type="protein sequence ID" value="TLD00097.1"/>
    <property type="molecule type" value="Genomic_DNA"/>
</dbReference>
<sequence length="2009" mass="222514" precursor="true">MKVKKKRSRLVRRAVAIGLAAMVTVTSIDAGTIGLKAHAMTVVGTAPFINTWLVAGPSDTSLLAGINSERTIGKEDAAVMVETENQSETDEVIEETAGNSDTIEENGVEPEEDQNETPDVQAVEMLETTEEHRENLQKEGIRPTLGEEFSSSGTQWQYLDDRIFNRNTDDYQDLYGYFTVKQGLDVQGKYTYAHTYIYSPKEQNAQLQFVTSGLHKVYVNDALVDQNTNAVESTEKDKYKADITLNRGWNKVLFEIKHDRVYYLGFYARISDASGNEIPDLEYSVEGDTVSALQIVTQGLDIDREAFESRNADLAANLYPENEMPYGYVESPYVWNKAIHRTNAKEGPQASRFRFQAAGGSPGYEWEITEGNLPDGLTMDKEGVIDGFCETQGEYSFTVQVTDADKRTAVKETKIIVKERPSKWFEEGKMSALSHDTGAYTQFWDPNFSFDTWAERAKKAGMTMLSTEAVQGVYYWPAPGAYPGDPNGAAVNQHPNTLELNEEGVAQPKDMLQEAKEAVERHGMRFGLYYASEGSNQTKDPRVNNSSGFFRNVEDLVVRYDPKYLFFDGNPEGKGNTDAMWSAVRAYNDYTLIQANDRNEVSDNDLTILETEYTGAMPYTHGGHWETNMWNQNKYTVDEAWSHPIIDEMDAWSGYAGGHTRDDWRLWAEFIINNIGHGMVPNYDQMIIAIRGVDWAGKNYSSGIKDAYYQGPLNAQRFLEIRDNVNLWMANDGKPDLHESLFGTMPYYFDTYEKKEGYHENTDKEPFLTAKYGEGPEWGYSVARDQFVYMHMVENTIGNGRAKKGFTGQESVYAGPFDYNVTNVEWLNEGIALPYSVESKDGKNYITIDTSSVKEDPVDTIIKITTDNDTRSFKLTGVKLFSSQENKSELQLRAEAYLKNFTNVFADADLTYSSDDASVASVDQNGLVTAGHPGNTTIRVTAEYEGEAAVDTYHVQVKEDGSITSNEELIGVVLRTDGKEAFGKFSSDINIPVTFEGRTQKGGGVNLLSYDNITWHYGVCSGQAGGQTSDPDIYWQAHEVEDLDLLAVKDDEVVFNRCVSEEENVAIWADITVDGVTYTTNRNYLRILPNTVLSNNIVPEVTSGSNPADLTDNILTSSDGGNTSRWTPAKEDENPAMTMDLNSVCDLSNVSVYFNNKDRYYRNTPSAIRIETSEDGENWEIPVEQGAVPDNDTKYRYNSDKYTYPLNQKGRYLRISFPGGARDDLMDVLEVRVRGIDQGKRLGDVAVETELLDDKTAAFHLTGISGIGEEMDLSKAKIQIQSTNPEIVEINKANQALSVSEGRAQIFIDVTLNGITVSKQIYIDVDADGNLQLVNYLSQVNLSVDKNKIAVGSPVVSEIEALDNNGKPADLSDAEITFILDSDNLSVVEGSSVITMKDSIPRSSESTIQVKVTVDGVTVESNKMILTQLGTNVADNAVVSVSSVRDKNGDPNGSNQDERYIGVKTVDGDKSTAWAARGGDKSPWIELDFGEDQMIASLNLIDRGHKVNEIGEGKLEFFDSTGNLVHEQIVSDIQWEGQPDNLVKLEKPLSAQKLRFTIDPELKYYHGGNGEKPERGLAEIEVALATDLSKTFIVSSKPVYAATNIGVQPKLPSVITAVLNNGTMTEKEVQWDTIPEEVLKEAGIFHIQGTIADTEVKASAEIKIKNHVDVTGITVDPTNFTLIEGNNTVLKAAITPQNATNQAVKWDSSNKSVAIVDVNGKVTAMSQGSAKITVTTQDNNKTASCLVTVTPKDIPQPVKHTVTLNAAGGQVNPSTITVQNGKPYGVLPTPTRSGYKFVGWYMGNQMVKSNDICTSNVTLTAKWEKVIEKPGKVTGITAAKLTTDSIKLSWKKVSGATSYKVYRYDDKKKRWSSLKTTKAASYTDSKKKSGTKYKYRVAAYNSAGKGSHSSTFITATRPVKPKLKVTRSGSNKAKLTWKKISSNRVQVYMKTGKGKYTRISTKNGNKSSYTKSGLKKGKTYTFKIRGYMQPTSKTKVYGSYSSSRKVTIK</sequence>
<dbReference type="Gene3D" id="2.60.40.4270">
    <property type="entry name" value="Listeria-Bacteroides repeat domain"/>
    <property type="match status" value="1"/>
</dbReference>
<dbReference type="GO" id="GO:0030313">
    <property type="term" value="C:cell envelope"/>
    <property type="evidence" value="ECO:0007669"/>
    <property type="project" value="UniProtKB-SubCell"/>
</dbReference>
<dbReference type="Pfam" id="PF09479">
    <property type="entry name" value="Flg_new"/>
    <property type="match status" value="1"/>
</dbReference>
<gene>
    <name evidence="6" type="ORF">DSM106044_03187</name>
</gene>
<evidence type="ECO:0000256" key="3">
    <source>
        <dbReference type="SAM" id="MobiDB-lite"/>
    </source>
</evidence>
<accession>A0A4U8Q5R8</accession>
<keyword evidence="7" id="KW-1185">Reference proteome</keyword>
<dbReference type="InterPro" id="IPR013378">
    <property type="entry name" value="InlB-like_B-rpt"/>
</dbReference>
<dbReference type="InterPro" id="IPR017853">
    <property type="entry name" value="GH"/>
</dbReference>
<dbReference type="Proteomes" id="UP000306509">
    <property type="component" value="Unassembled WGS sequence"/>
</dbReference>
<feature type="compositionally biased region" description="Polar residues" evidence="3">
    <location>
        <begin position="1104"/>
        <end position="1126"/>
    </location>
</feature>
<dbReference type="SUPFAM" id="SSF49265">
    <property type="entry name" value="Fibronectin type III"/>
    <property type="match status" value="1"/>
</dbReference>
<feature type="region of interest" description="Disordered" evidence="3">
    <location>
        <begin position="1104"/>
        <end position="1133"/>
    </location>
</feature>
<proteinExistence type="predicted"/>
<dbReference type="SMART" id="SM00635">
    <property type="entry name" value="BID_2"/>
    <property type="match status" value="2"/>
</dbReference>
<evidence type="ECO:0000256" key="1">
    <source>
        <dbReference type="ARBA" id="ARBA00004196"/>
    </source>
</evidence>
<dbReference type="Gene3D" id="2.60.40.1080">
    <property type="match status" value="2"/>
</dbReference>
<evidence type="ECO:0000259" key="4">
    <source>
        <dbReference type="PROSITE" id="PS50022"/>
    </source>
</evidence>
<feature type="domain" description="F5/8 type C" evidence="4">
    <location>
        <begin position="1080"/>
        <end position="1236"/>
    </location>
</feature>
<dbReference type="SUPFAM" id="SSF49373">
    <property type="entry name" value="Invasin/intimin cell-adhesion fragments"/>
    <property type="match status" value="2"/>
</dbReference>
<dbReference type="InterPro" id="IPR011081">
    <property type="entry name" value="Big_4"/>
</dbReference>
<name>A0A4U8Q5R8_9FIRM</name>
<feature type="compositionally biased region" description="Acidic residues" evidence="3">
    <location>
        <begin position="102"/>
        <end position="116"/>
    </location>
</feature>
<protein>
    <submittedName>
        <fullName evidence="6">Exochitinase 1</fullName>
        <ecNumber evidence="6">3.2.1.14</ecNumber>
    </submittedName>
</protein>
<dbReference type="GO" id="GO:0008843">
    <property type="term" value="F:endochitinase activity"/>
    <property type="evidence" value="ECO:0007669"/>
    <property type="project" value="UniProtKB-EC"/>
</dbReference>
<evidence type="ECO:0000313" key="6">
    <source>
        <dbReference type="EMBL" id="TLD00097.1"/>
    </source>
</evidence>
<evidence type="ECO:0000259" key="5">
    <source>
        <dbReference type="PROSITE" id="PS50853"/>
    </source>
</evidence>
<dbReference type="InterPro" id="IPR003961">
    <property type="entry name" value="FN3_dom"/>
</dbReference>
<comment type="subcellular location">
    <subcellularLocation>
        <location evidence="1">Cell envelope</location>
    </subcellularLocation>
</comment>
<dbReference type="SMART" id="SM00060">
    <property type="entry name" value="FN3"/>
    <property type="match status" value="2"/>
</dbReference>
<dbReference type="Pfam" id="PF00041">
    <property type="entry name" value="fn3"/>
    <property type="match status" value="1"/>
</dbReference>
<organism evidence="6 7">
    <name type="scientific">Robinsoniella peoriensis</name>
    <dbReference type="NCBI Taxonomy" id="180332"/>
    <lineage>
        <taxon>Bacteria</taxon>
        <taxon>Bacillati</taxon>
        <taxon>Bacillota</taxon>
        <taxon>Clostridia</taxon>
        <taxon>Lachnospirales</taxon>
        <taxon>Lachnospiraceae</taxon>
        <taxon>Robinsoniella</taxon>
    </lineage>
</organism>
<dbReference type="EC" id="3.2.1.14" evidence="6"/>